<protein>
    <recommendedName>
        <fullName evidence="6">2-oxoadipate dioxygenase/decarboxylase</fullName>
        <ecNumber evidence="6">1.13.11.93</ecNumber>
    </recommendedName>
    <alternativeName>
        <fullName evidence="7">2-hydroxyglutarate synthase</fullName>
    </alternativeName>
</protein>
<evidence type="ECO:0000313" key="8">
    <source>
        <dbReference type="EMBL" id="PQA54449.1"/>
    </source>
</evidence>
<dbReference type="Proteomes" id="UP000239590">
    <property type="component" value="Unassembled WGS sequence"/>
</dbReference>
<dbReference type="RefSeq" id="WP_104715573.1">
    <property type="nucleotide sequence ID" value="NZ_PTRA01000006.1"/>
</dbReference>
<dbReference type="PANTHER" id="PTHR31136:SF5">
    <property type="entry name" value="2-OXOADIPATE DIOXYGENASE_DECARBOXYLASE, CHLOROPLASTIC"/>
    <property type="match status" value="1"/>
</dbReference>
<organism evidence="8 9">
    <name type="scientific">Siphonobacter curvatus</name>
    <dbReference type="NCBI Taxonomy" id="2094562"/>
    <lineage>
        <taxon>Bacteria</taxon>
        <taxon>Pseudomonadati</taxon>
        <taxon>Bacteroidota</taxon>
        <taxon>Cytophagia</taxon>
        <taxon>Cytophagales</taxon>
        <taxon>Cytophagaceae</taxon>
        <taxon>Siphonobacter</taxon>
    </lineage>
</organism>
<dbReference type="GO" id="GO:0051213">
    <property type="term" value="F:dioxygenase activity"/>
    <property type="evidence" value="ECO:0007669"/>
    <property type="project" value="UniProtKB-KW"/>
</dbReference>
<evidence type="ECO:0000256" key="2">
    <source>
        <dbReference type="ARBA" id="ARBA00022964"/>
    </source>
</evidence>
<dbReference type="OrthoDB" id="506370at2"/>
<dbReference type="PANTHER" id="PTHR31136">
    <property type="entry name" value="DUF1338 DOMAIN-CONTAINING PROTEIN"/>
    <property type="match status" value="1"/>
</dbReference>
<evidence type="ECO:0000256" key="3">
    <source>
        <dbReference type="ARBA" id="ARBA00023002"/>
    </source>
</evidence>
<gene>
    <name evidence="8" type="ORF">C5O19_22125</name>
</gene>
<keyword evidence="9" id="KW-1185">Reference proteome</keyword>
<comment type="cofactor">
    <cofactor evidence="1">
        <name>Fe(2+)</name>
        <dbReference type="ChEBI" id="CHEBI:29033"/>
    </cofactor>
</comment>
<dbReference type="CDD" id="cd16350">
    <property type="entry name" value="VOC_like"/>
    <property type="match status" value="1"/>
</dbReference>
<keyword evidence="3" id="KW-0560">Oxidoreductase</keyword>
<comment type="caution">
    <text evidence="8">The sequence shown here is derived from an EMBL/GenBank/DDBJ whole genome shotgun (WGS) entry which is preliminary data.</text>
</comment>
<dbReference type="Pfam" id="PF07063">
    <property type="entry name" value="HGLS"/>
    <property type="match status" value="1"/>
</dbReference>
<dbReference type="EMBL" id="PTRA01000006">
    <property type="protein sequence ID" value="PQA54449.1"/>
    <property type="molecule type" value="Genomic_DNA"/>
</dbReference>
<evidence type="ECO:0000313" key="9">
    <source>
        <dbReference type="Proteomes" id="UP000239590"/>
    </source>
</evidence>
<proteinExistence type="inferred from homology"/>
<evidence type="ECO:0000256" key="1">
    <source>
        <dbReference type="ARBA" id="ARBA00001954"/>
    </source>
</evidence>
<name>A0A2S7IGH7_9BACT</name>
<evidence type="ECO:0000256" key="4">
    <source>
        <dbReference type="ARBA" id="ARBA00023004"/>
    </source>
</evidence>
<reference evidence="9" key="1">
    <citation type="submission" date="2018-02" db="EMBL/GenBank/DDBJ databases">
        <title>Genome sequencing of Solimonas sp. HR-BB.</title>
        <authorList>
            <person name="Lee Y."/>
            <person name="Jeon C.O."/>
        </authorList>
    </citation>
    <scope>NUCLEOTIDE SEQUENCE [LARGE SCALE GENOMIC DNA]</scope>
    <source>
        <strain evidence="9">HR-U</strain>
    </source>
</reference>
<keyword evidence="2" id="KW-0223">Dioxygenase</keyword>
<dbReference type="InterPro" id="IPR009770">
    <property type="entry name" value="HGLS"/>
</dbReference>
<sequence length="301" mass="34029">MTSPSSITQQLLDRLWERYQQRVPYARRYAALVLEKGGQVVNDHCAFRTFNTRTGEQTPGLEAIGFILECLGYQKISPYAFPTKHLNSWHYQHPTEAHFPKFFVTQLDVTQLSGRAQQLLSEAVAHTPDLLAGTPRESLQRLKDQQELEDESAVTLVSALENFFTRPWPAPPRDTVLALNEESQFAAWTLLHGNAVNHFTAYINFQQVPEWPDLETTIAGLQAAGIPMKSQIEGERGSKLRQSSTQAVDEDCPVTEADGSTGTLRWSYAYYELAERGQENGVWFEGFLGDQATNLFEMTKR</sequence>
<accession>A0A2S7IGH7</accession>
<evidence type="ECO:0000256" key="7">
    <source>
        <dbReference type="ARBA" id="ARBA00035045"/>
    </source>
</evidence>
<dbReference type="AlphaFoldDB" id="A0A2S7IGH7"/>
<evidence type="ECO:0000256" key="5">
    <source>
        <dbReference type="ARBA" id="ARBA00035013"/>
    </source>
</evidence>
<evidence type="ECO:0000256" key="6">
    <source>
        <dbReference type="ARBA" id="ARBA00035023"/>
    </source>
</evidence>
<dbReference type="SMART" id="SM01150">
    <property type="entry name" value="DUF1338"/>
    <property type="match status" value="1"/>
</dbReference>
<comment type="similarity">
    <text evidence="5">Belongs to the 2-oxoadipate dioxygenase/decarboxylase family.</text>
</comment>
<keyword evidence="4" id="KW-0408">Iron</keyword>
<dbReference type="EC" id="1.13.11.93" evidence="6"/>
<dbReference type="Gene3D" id="3.10.180.50">
    <property type="match status" value="1"/>
</dbReference>